<organism evidence="1 2">
    <name type="scientific">Flavobacterium jejuense</name>
    <dbReference type="NCBI Taxonomy" id="1544455"/>
    <lineage>
        <taxon>Bacteria</taxon>
        <taxon>Pseudomonadati</taxon>
        <taxon>Bacteroidota</taxon>
        <taxon>Flavobacteriia</taxon>
        <taxon>Flavobacteriales</taxon>
        <taxon>Flavobacteriaceae</taxon>
        <taxon>Flavobacterium</taxon>
    </lineage>
</organism>
<dbReference type="EMBL" id="VEVQ02000002">
    <property type="protein sequence ID" value="NHN24951.1"/>
    <property type="molecule type" value="Genomic_DNA"/>
</dbReference>
<reference evidence="1" key="2">
    <citation type="submission" date="2020-02" db="EMBL/GenBank/DDBJ databases">
        <title>Flavobacterium profundi sp. nov., isolated from a deep-sea seamount.</title>
        <authorList>
            <person name="Zhang D.-C."/>
        </authorList>
    </citation>
    <scope>NUCLEOTIDE SEQUENCE</scope>
    <source>
        <strain evidence="1">EC11</strain>
    </source>
</reference>
<gene>
    <name evidence="1" type="ORF">FIA58_004600</name>
</gene>
<keyword evidence="2" id="KW-1185">Reference proteome</keyword>
<evidence type="ECO:0008006" key="3">
    <source>
        <dbReference type="Google" id="ProtNLM"/>
    </source>
</evidence>
<dbReference type="RefSeq" id="WP_140960524.1">
    <property type="nucleotide sequence ID" value="NZ_VEVQ02000002.1"/>
</dbReference>
<evidence type="ECO:0000313" key="1">
    <source>
        <dbReference type="EMBL" id="NHN24951.1"/>
    </source>
</evidence>
<dbReference type="Proteomes" id="UP000817854">
    <property type="component" value="Unassembled WGS sequence"/>
</dbReference>
<comment type="caution">
    <text evidence="1">The sequence shown here is derived from an EMBL/GenBank/DDBJ whole genome shotgun (WGS) entry which is preliminary data.</text>
</comment>
<evidence type="ECO:0000313" key="2">
    <source>
        <dbReference type="Proteomes" id="UP000817854"/>
    </source>
</evidence>
<proteinExistence type="predicted"/>
<name>A0ABX0IMY3_9FLAO</name>
<accession>A0ABX0IMY3</accession>
<reference evidence="1" key="1">
    <citation type="submission" date="2019-05" db="EMBL/GenBank/DDBJ databases">
        <authorList>
            <person name="Lianzixin W."/>
        </authorList>
    </citation>
    <scope>NUCLEOTIDE SEQUENCE</scope>
    <source>
        <strain evidence="1">EC11</strain>
    </source>
</reference>
<sequence length="177" mass="21058">MHLEKFAKELDINFKNTFDENSITQIINLVKENKTPINNLVLPDAFGVYIFFLKRELNFNTFQELETIWKEEGIDKFPKAIKKNFNECKSENSFYPFYIGKSEHLSTRVDEHLNHHKTHSTYGMKLNTRNNFKIEDFYIGHWCLENVPNISQEVKQFIITTIEQKVREKLKPLIGKK</sequence>
<protein>
    <recommendedName>
        <fullName evidence="3">GIY-YIG domain-containing protein</fullName>
    </recommendedName>
</protein>